<protein>
    <submittedName>
        <fullName evidence="9">Chaperone protein DnaJ 1</fullName>
    </submittedName>
</protein>
<dbReference type="RefSeq" id="XP_068347320.1">
    <property type="nucleotide sequence ID" value="XM_068512737.1"/>
</dbReference>
<dbReference type="InterPro" id="IPR008971">
    <property type="entry name" value="HSP40/DnaJ_pept-bd"/>
</dbReference>
<evidence type="ECO:0000256" key="1">
    <source>
        <dbReference type="ARBA" id="ARBA00022723"/>
    </source>
</evidence>
<keyword evidence="2" id="KW-0677">Repeat</keyword>
<evidence type="ECO:0000256" key="4">
    <source>
        <dbReference type="ARBA" id="ARBA00022833"/>
    </source>
</evidence>
<evidence type="ECO:0000259" key="7">
    <source>
        <dbReference type="PROSITE" id="PS50076"/>
    </source>
</evidence>
<keyword evidence="10" id="KW-1185">Reference proteome</keyword>
<feature type="domain" description="J" evidence="7">
    <location>
        <begin position="32"/>
        <end position="100"/>
    </location>
</feature>
<dbReference type="InterPro" id="IPR001305">
    <property type="entry name" value="HSP_DnaJ_Cys-rich_dom"/>
</dbReference>
<feature type="zinc finger region" description="CR-type" evidence="6">
    <location>
        <begin position="131"/>
        <end position="205"/>
    </location>
</feature>
<dbReference type="PANTHER" id="PTHR43096">
    <property type="entry name" value="DNAJ HOMOLOG 1, MITOCHONDRIAL-RELATED"/>
    <property type="match status" value="1"/>
</dbReference>
<dbReference type="CDD" id="cd10747">
    <property type="entry name" value="DnaJ_C"/>
    <property type="match status" value="1"/>
</dbReference>
<comment type="caution">
    <text evidence="9">The sequence shown here is derived from an EMBL/GenBank/DDBJ whole genome shotgun (WGS) entry which is preliminary data.</text>
</comment>
<keyword evidence="4 6" id="KW-0862">Zinc</keyword>
<evidence type="ECO:0000256" key="6">
    <source>
        <dbReference type="PROSITE-ProRule" id="PRU00546"/>
    </source>
</evidence>
<evidence type="ECO:0000313" key="9">
    <source>
        <dbReference type="EMBL" id="OHS94183.1"/>
    </source>
</evidence>
<dbReference type="InterPro" id="IPR036410">
    <property type="entry name" value="HSP_DnaJ_Cys-rich_dom_sf"/>
</dbReference>
<evidence type="ECO:0000313" key="10">
    <source>
        <dbReference type="Proteomes" id="UP000179807"/>
    </source>
</evidence>
<dbReference type="HAMAP" id="MF_01152">
    <property type="entry name" value="DnaJ"/>
    <property type="match status" value="1"/>
</dbReference>
<dbReference type="SUPFAM" id="SSF57938">
    <property type="entry name" value="DnaJ/Hsp40 cysteine-rich domain"/>
    <property type="match status" value="1"/>
</dbReference>
<keyword evidence="3 6" id="KW-0863">Zinc-finger</keyword>
<dbReference type="Pfam" id="PF00684">
    <property type="entry name" value="DnaJ_CXXCXGXG"/>
    <property type="match status" value="1"/>
</dbReference>
<dbReference type="FunFam" id="2.10.230.10:FF:000002">
    <property type="entry name" value="Molecular chaperone DnaJ"/>
    <property type="match status" value="1"/>
</dbReference>
<dbReference type="GO" id="GO:0009408">
    <property type="term" value="P:response to heat"/>
    <property type="evidence" value="ECO:0007669"/>
    <property type="project" value="InterPro"/>
</dbReference>
<dbReference type="GO" id="GO:0042026">
    <property type="term" value="P:protein refolding"/>
    <property type="evidence" value="ECO:0007669"/>
    <property type="project" value="TreeGrafter"/>
</dbReference>
<keyword evidence="5" id="KW-0143">Chaperone</keyword>
<dbReference type="GO" id="GO:0051082">
    <property type="term" value="F:unfolded protein binding"/>
    <property type="evidence" value="ECO:0007669"/>
    <property type="project" value="InterPro"/>
</dbReference>
<dbReference type="PROSITE" id="PS50076">
    <property type="entry name" value="DNAJ_2"/>
    <property type="match status" value="1"/>
</dbReference>
<reference evidence="9" key="1">
    <citation type="submission" date="2016-10" db="EMBL/GenBank/DDBJ databases">
        <authorList>
            <person name="Benchimol M."/>
            <person name="Almeida L.G."/>
            <person name="Vasconcelos A.T."/>
            <person name="Perreira-Neves A."/>
            <person name="Rosa I.A."/>
            <person name="Tasca T."/>
            <person name="Bogo M.R."/>
            <person name="de Souza W."/>
        </authorList>
    </citation>
    <scope>NUCLEOTIDE SEQUENCE [LARGE SCALE GENOMIC DNA]</scope>
    <source>
        <strain evidence="9">K</strain>
    </source>
</reference>
<evidence type="ECO:0000256" key="2">
    <source>
        <dbReference type="ARBA" id="ARBA00022737"/>
    </source>
</evidence>
<organism evidence="9 10">
    <name type="scientific">Tritrichomonas foetus</name>
    <dbReference type="NCBI Taxonomy" id="1144522"/>
    <lineage>
        <taxon>Eukaryota</taxon>
        <taxon>Metamonada</taxon>
        <taxon>Parabasalia</taxon>
        <taxon>Tritrichomonadida</taxon>
        <taxon>Tritrichomonadidae</taxon>
        <taxon>Tritrichomonas</taxon>
    </lineage>
</organism>
<dbReference type="InterPro" id="IPR036869">
    <property type="entry name" value="J_dom_sf"/>
</dbReference>
<evidence type="ECO:0000259" key="8">
    <source>
        <dbReference type="PROSITE" id="PS51188"/>
    </source>
</evidence>
<dbReference type="GO" id="GO:0008270">
    <property type="term" value="F:zinc ion binding"/>
    <property type="evidence" value="ECO:0007669"/>
    <property type="project" value="UniProtKB-KW"/>
</dbReference>
<evidence type="ECO:0000256" key="3">
    <source>
        <dbReference type="ARBA" id="ARBA00022771"/>
    </source>
</evidence>
<dbReference type="GO" id="GO:0031072">
    <property type="term" value="F:heat shock protein binding"/>
    <property type="evidence" value="ECO:0007669"/>
    <property type="project" value="InterPro"/>
</dbReference>
<dbReference type="AlphaFoldDB" id="A0A1J4J7J1"/>
<dbReference type="GO" id="GO:0005737">
    <property type="term" value="C:cytoplasm"/>
    <property type="evidence" value="ECO:0007669"/>
    <property type="project" value="TreeGrafter"/>
</dbReference>
<dbReference type="Gene3D" id="1.10.287.110">
    <property type="entry name" value="DnaJ domain"/>
    <property type="match status" value="1"/>
</dbReference>
<dbReference type="PANTHER" id="PTHR43096:SF52">
    <property type="entry name" value="DNAJ HOMOLOG 1, MITOCHONDRIAL-RELATED"/>
    <property type="match status" value="1"/>
</dbReference>
<dbReference type="SUPFAM" id="SSF46565">
    <property type="entry name" value="Chaperone J-domain"/>
    <property type="match status" value="1"/>
</dbReference>
<dbReference type="PROSITE" id="PS51188">
    <property type="entry name" value="ZF_CR"/>
    <property type="match status" value="1"/>
</dbReference>
<dbReference type="InterPro" id="IPR002939">
    <property type="entry name" value="DnaJ_C"/>
</dbReference>
<gene>
    <name evidence="9" type="primary">dnaJ1</name>
    <name evidence="9" type="ORF">TRFO_39582</name>
</gene>
<dbReference type="Pfam" id="PF00226">
    <property type="entry name" value="DnaJ"/>
    <property type="match status" value="1"/>
</dbReference>
<dbReference type="GO" id="GO:0005524">
    <property type="term" value="F:ATP binding"/>
    <property type="evidence" value="ECO:0007669"/>
    <property type="project" value="InterPro"/>
</dbReference>
<dbReference type="Proteomes" id="UP000179807">
    <property type="component" value="Unassembled WGS sequence"/>
</dbReference>
<dbReference type="Gene3D" id="2.60.260.20">
    <property type="entry name" value="Urease metallochaperone UreE, N-terminal domain"/>
    <property type="match status" value="2"/>
</dbReference>
<dbReference type="GeneID" id="94847441"/>
<keyword evidence="1 6" id="KW-0479">Metal-binding</keyword>
<dbReference type="EMBL" id="MLAK01001338">
    <property type="protein sequence ID" value="OHS94183.1"/>
    <property type="molecule type" value="Genomic_DNA"/>
</dbReference>
<dbReference type="InterPro" id="IPR001623">
    <property type="entry name" value="DnaJ_domain"/>
</dbReference>
<dbReference type="CDD" id="cd06257">
    <property type="entry name" value="DnaJ"/>
    <property type="match status" value="1"/>
</dbReference>
<dbReference type="OrthoDB" id="10256793at2759"/>
<dbReference type="SUPFAM" id="SSF49493">
    <property type="entry name" value="HSP40/DnaJ peptide-binding domain"/>
    <property type="match status" value="2"/>
</dbReference>
<dbReference type="InterPro" id="IPR012724">
    <property type="entry name" value="DnaJ"/>
</dbReference>
<feature type="domain" description="CR-type" evidence="8">
    <location>
        <begin position="131"/>
        <end position="205"/>
    </location>
</feature>
<name>A0A1J4J7J1_9EUKA</name>
<dbReference type="SMART" id="SM00271">
    <property type="entry name" value="DnaJ"/>
    <property type="match status" value="1"/>
</dbReference>
<dbReference type="Gene3D" id="2.10.230.10">
    <property type="entry name" value="Heat shock protein DnaJ, cysteine-rich domain"/>
    <property type="match status" value="1"/>
</dbReference>
<proteinExistence type="inferred from homology"/>
<dbReference type="PRINTS" id="PR00625">
    <property type="entry name" value="JDOMAIN"/>
</dbReference>
<accession>A0A1J4J7J1</accession>
<evidence type="ECO:0000256" key="5">
    <source>
        <dbReference type="ARBA" id="ARBA00023186"/>
    </source>
</evidence>
<dbReference type="Pfam" id="PF01556">
    <property type="entry name" value="DnaJ_C"/>
    <property type="match status" value="1"/>
</dbReference>
<dbReference type="CDD" id="cd10719">
    <property type="entry name" value="DnaJ_zf"/>
    <property type="match status" value="1"/>
</dbReference>
<sequence>MALVPRISANFRKNIFGTRFASKLNVNWQAEDFYERLGVKRDATQDEIKKRYHEIIKAYHPDRLPDKKEKEQGEKIMAAVNAAYDVLKDEKSRSQYDQQSSTSPFPFVQHQRPRPVFRESVSLSFSESVFGCKKNIKIDTTIPCKKCNGYGTKDGKQPKVCSVCKGAGIVTSGFFPFPCPSCSGRGFIINDPCMICRGAGEVLSPSMVTVNIPPGVDNGNVLNFSSPQGDVIVMFSVKEDPLMTRDGIDLHVTVPISIKTAILGGYVKVPTLKGIIKKRVSPGTQPNSTEKMTGAGITPEGSLYIHYRLLLPRSLDEKDRESLEKFDDKYMNSTNDMWNSNMKSFQARISPFQKK</sequence>
<dbReference type="VEuPathDB" id="TrichDB:TRFO_39582"/>